<protein>
    <recommendedName>
        <fullName evidence="4">Helix-turn-helix domain-containing protein</fullName>
    </recommendedName>
</protein>
<accession>A0A1I2BV56</accession>
<reference evidence="3" key="1">
    <citation type="submission" date="2016-10" db="EMBL/GenBank/DDBJ databases">
        <authorList>
            <person name="Varghese N."/>
            <person name="Submissions S."/>
        </authorList>
    </citation>
    <scope>NUCLEOTIDE SEQUENCE [LARGE SCALE GENOMIC DNA]</scope>
    <source>
        <strain evidence="3">ATCC 25963</strain>
    </source>
</reference>
<dbReference type="AlphaFoldDB" id="A0A1I2BV56"/>
<gene>
    <name evidence="2" type="ORF">SAMN02745121_04799</name>
</gene>
<feature type="region of interest" description="Disordered" evidence="1">
    <location>
        <begin position="1"/>
        <end position="20"/>
    </location>
</feature>
<organism evidence="2 3">
    <name type="scientific">Nannocystis exedens</name>
    <dbReference type="NCBI Taxonomy" id="54"/>
    <lineage>
        <taxon>Bacteria</taxon>
        <taxon>Pseudomonadati</taxon>
        <taxon>Myxococcota</taxon>
        <taxon>Polyangia</taxon>
        <taxon>Nannocystales</taxon>
        <taxon>Nannocystaceae</taxon>
        <taxon>Nannocystis</taxon>
    </lineage>
</organism>
<dbReference type="RefSeq" id="WP_096329300.1">
    <property type="nucleotide sequence ID" value="NZ_FOMX01000016.1"/>
</dbReference>
<evidence type="ECO:0000313" key="3">
    <source>
        <dbReference type="Proteomes" id="UP000199400"/>
    </source>
</evidence>
<sequence>MAEMPRELFSATSAEGDPLSPGAKVVLAYLWTFVDANLAATYRNRKGPAKAPRVICDPEEIGKVFQIDAEAVRRHLRALKDAGYAVHHQDDADSSLALLDGKHRDEYLKVFGPKA</sequence>
<name>A0A1I2BV56_9BACT</name>
<dbReference type="Proteomes" id="UP000199400">
    <property type="component" value="Unassembled WGS sequence"/>
</dbReference>
<dbReference type="EMBL" id="FOMX01000016">
    <property type="protein sequence ID" value="SFE59934.1"/>
    <property type="molecule type" value="Genomic_DNA"/>
</dbReference>
<keyword evidence="3" id="KW-1185">Reference proteome</keyword>
<evidence type="ECO:0000313" key="2">
    <source>
        <dbReference type="EMBL" id="SFE59934.1"/>
    </source>
</evidence>
<proteinExistence type="predicted"/>
<evidence type="ECO:0008006" key="4">
    <source>
        <dbReference type="Google" id="ProtNLM"/>
    </source>
</evidence>
<evidence type="ECO:0000256" key="1">
    <source>
        <dbReference type="SAM" id="MobiDB-lite"/>
    </source>
</evidence>